<dbReference type="Proteomes" id="UP000033684">
    <property type="component" value="Unassembled WGS sequence"/>
</dbReference>
<dbReference type="GO" id="GO:0016787">
    <property type="term" value="F:hydrolase activity"/>
    <property type="evidence" value="ECO:0007669"/>
    <property type="project" value="UniProtKB-KW"/>
</dbReference>
<dbReference type="PATRIC" id="fig|1632867.3.peg.2785"/>
<reference evidence="8 9" key="2">
    <citation type="journal article" date="2016" name="Microb. Ecol.">
        <title>Genome Characteristics of a Novel Type I Methanotroph (Sn10-6) Isolated from a Flooded Indian Rice Field.</title>
        <authorList>
            <person name="Rahalkar M.C."/>
            <person name="Pandit P.S."/>
            <person name="Dhakephalkar P.K."/>
            <person name="Pore S."/>
            <person name="Arora P."/>
            <person name="Kapse N."/>
        </authorList>
    </citation>
    <scope>NUCLEOTIDE SEQUENCE [LARGE SCALE GENOMIC DNA]</scope>
    <source>
        <strain evidence="8 9">Sn10-6</strain>
    </source>
</reference>
<evidence type="ECO:0000259" key="7">
    <source>
        <dbReference type="Pfam" id="PF08340"/>
    </source>
</evidence>
<dbReference type="PANTHER" id="PTHR30636">
    <property type="entry name" value="UPF0701 PROTEIN YICC"/>
    <property type="match status" value="1"/>
</dbReference>
<feature type="domain" description="Endoribonuclease YicC-like N-terminal" evidence="6">
    <location>
        <begin position="2"/>
        <end position="154"/>
    </location>
</feature>
<evidence type="ECO:0000256" key="1">
    <source>
        <dbReference type="ARBA" id="ARBA00001968"/>
    </source>
</evidence>
<evidence type="ECO:0000313" key="9">
    <source>
        <dbReference type="Proteomes" id="UP000033684"/>
    </source>
</evidence>
<dbReference type="Pfam" id="PF08340">
    <property type="entry name" value="YicC-like_C"/>
    <property type="match status" value="1"/>
</dbReference>
<comment type="similarity">
    <text evidence="5">Belongs to the YicC/YloC family.</text>
</comment>
<evidence type="ECO:0000259" key="6">
    <source>
        <dbReference type="Pfam" id="PF03755"/>
    </source>
</evidence>
<evidence type="ECO:0000256" key="5">
    <source>
        <dbReference type="ARBA" id="ARBA00035648"/>
    </source>
</evidence>
<dbReference type="OrthoDB" id="9771229at2"/>
<name>A0A0F3IIT5_9GAMM</name>
<proteinExistence type="inferred from homology"/>
<evidence type="ECO:0000313" key="8">
    <source>
        <dbReference type="EMBL" id="KJV05424.1"/>
    </source>
</evidence>
<dbReference type="NCBIfam" id="TIGR00255">
    <property type="entry name" value="YicC/YloC family endoribonuclease"/>
    <property type="match status" value="1"/>
</dbReference>
<keyword evidence="3" id="KW-0255">Endonuclease</keyword>
<dbReference type="InterPro" id="IPR005229">
    <property type="entry name" value="YicC/YloC-like"/>
</dbReference>
<dbReference type="AlphaFoldDB" id="A0A0F3IIT5"/>
<evidence type="ECO:0000256" key="2">
    <source>
        <dbReference type="ARBA" id="ARBA00022722"/>
    </source>
</evidence>
<dbReference type="Pfam" id="PF03755">
    <property type="entry name" value="YicC-like_N"/>
    <property type="match status" value="1"/>
</dbReference>
<evidence type="ECO:0000256" key="3">
    <source>
        <dbReference type="ARBA" id="ARBA00022759"/>
    </source>
</evidence>
<sequence>MIKSMTAYAANETELSYLTLYCELRSVNHRYCDISIKIPERFALHGADLRAMIAEKISRGKVECTINYKKQSKDGQVLTVNMDAVQALLNATTQIEQLMPAALSFSALDILAFPGIQQEPDTDKDEIQQAVRLLLTKTLGHFVEVRAREGAQLRAVIDDRCQKVQELIVLAQKRIPEVLLALRNKLKDKIAELVAQPDFDRLEQELVLLTQKLDVAEELDRLQAHSNEVIRVLKQSEPVGRRLDFLMQELNREANTLGSKSADKEMTQIAIELKVLIEQMREQIQNIE</sequence>
<feature type="domain" description="Endoribonuclease YicC-like C-terminal" evidence="7">
    <location>
        <begin position="172"/>
        <end position="288"/>
    </location>
</feature>
<keyword evidence="2" id="KW-0540">Nuclease</keyword>
<evidence type="ECO:0000256" key="4">
    <source>
        <dbReference type="ARBA" id="ARBA00022801"/>
    </source>
</evidence>
<comment type="caution">
    <text evidence="8">The sequence shown here is derived from an EMBL/GenBank/DDBJ whole genome shotgun (WGS) entry which is preliminary data.</text>
</comment>
<reference evidence="9" key="1">
    <citation type="submission" date="2015-03" db="EMBL/GenBank/DDBJ databases">
        <title>Draft genome sequence of a novel methanotroph (Sn10-6) isolated from flooded ricefield rhizosphere in India.</title>
        <authorList>
            <person name="Pandit P.S."/>
            <person name="Pore S.D."/>
            <person name="Arora P."/>
            <person name="Kapse N.G."/>
            <person name="Dhakephalkar P.K."/>
            <person name="Rahalkar M.C."/>
        </authorList>
    </citation>
    <scope>NUCLEOTIDE SEQUENCE [LARGE SCALE GENOMIC DNA]</scope>
    <source>
        <strain evidence="9">Sn10-6</strain>
    </source>
</reference>
<dbReference type="PANTHER" id="PTHR30636:SF3">
    <property type="entry name" value="UPF0701 PROTEIN YICC"/>
    <property type="match status" value="1"/>
</dbReference>
<accession>A0A0F3IIT5</accession>
<evidence type="ECO:0008006" key="10">
    <source>
        <dbReference type="Google" id="ProtNLM"/>
    </source>
</evidence>
<protein>
    <recommendedName>
        <fullName evidence="10">Stress-induced protein</fullName>
    </recommendedName>
</protein>
<comment type="cofactor">
    <cofactor evidence="1">
        <name>a divalent metal cation</name>
        <dbReference type="ChEBI" id="CHEBI:60240"/>
    </cofactor>
</comment>
<organism evidence="8 9">
    <name type="scientific">Methylocucumis oryzae</name>
    <dbReference type="NCBI Taxonomy" id="1632867"/>
    <lineage>
        <taxon>Bacteria</taxon>
        <taxon>Pseudomonadati</taxon>
        <taxon>Pseudomonadota</taxon>
        <taxon>Gammaproteobacteria</taxon>
        <taxon>Methylococcales</taxon>
        <taxon>Methylococcaceae</taxon>
        <taxon>Methylocucumis</taxon>
    </lineage>
</organism>
<keyword evidence="9" id="KW-1185">Reference proteome</keyword>
<gene>
    <name evidence="8" type="ORF">VZ94_18355</name>
</gene>
<dbReference type="InterPro" id="IPR013527">
    <property type="entry name" value="YicC-like_N"/>
</dbReference>
<keyword evidence="4" id="KW-0378">Hydrolase</keyword>
<dbReference type="InterPro" id="IPR013551">
    <property type="entry name" value="YicC-like_C"/>
</dbReference>
<dbReference type="GO" id="GO:0004521">
    <property type="term" value="F:RNA endonuclease activity"/>
    <property type="evidence" value="ECO:0007669"/>
    <property type="project" value="InterPro"/>
</dbReference>
<dbReference type="EMBL" id="LAJX01000230">
    <property type="protein sequence ID" value="KJV05424.1"/>
    <property type="molecule type" value="Genomic_DNA"/>
</dbReference>